<evidence type="ECO:0000313" key="3">
    <source>
        <dbReference type="EMBL" id="MFC7303448.1"/>
    </source>
</evidence>
<sequence>MSIDAAAAGSPAADTADAQGRGAAGPPVSVHASTPASMPVSPPVSVPVDALLDGASPRLAGVDENHARLLAESQEPLPPILVHRPTMRVIDGAHRLRAARLKGLESVEVSYFDGTEAEAFLLAVEANIRHGLPLTLADRKESARRVLRSHPQWSDRAIAVRTGLSGKTVGALRRASALESPDGLKVVARVGNDGRVRALDPAEGRIRCRDAMAELGEGASLREIAAAAGVSVETARDVRERLRRGESPLPARAAQSPLPAQSLQTPRRWARPTDPAGVLDSLRRDPALCYSNEGRAMVRWLEVHVIRREEAEVVRRAPTHRATQIAALARACAASWQEIAVALEARAVEQEPRAG</sequence>
<dbReference type="Proteomes" id="UP001596523">
    <property type="component" value="Unassembled WGS sequence"/>
</dbReference>
<evidence type="ECO:0000256" key="1">
    <source>
        <dbReference type="SAM" id="MobiDB-lite"/>
    </source>
</evidence>
<protein>
    <submittedName>
        <fullName evidence="3">ParB N-terminal domain-containing protein</fullName>
    </submittedName>
</protein>
<dbReference type="SUPFAM" id="SSF110849">
    <property type="entry name" value="ParB/Sulfiredoxin"/>
    <property type="match status" value="1"/>
</dbReference>
<feature type="domain" description="ParB-like N-terminal" evidence="2">
    <location>
        <begin position="44"/>
        <end position="128"/>
    </location>
</feature>
<dbReference type="InterPro" id="IPR003115">
    <property type="entry name" value="ParB_N"/>
</dbReference>
<evidence type="ECO:0000313" key="4">
    <source>
        <dbReference type="Proteomes" id="UP001596523"/>
    </source>
</evidence>
<name>A0ABW2JBQ4_9ACTN</name>
<proteinExistence type="predicted"/>
<comment type="caution">
    <text evidence="3">The sequence shown here is derived from an EMBL/GenBank/DDBJ whole genome shotgun (WGS) entry which is preliminary data.</text>
</comment>
<keyword evidence="4" id="KW-1185">Reference proteome</keyword>
<dbReference type="SMART" id="SM00470">
    <property type="entry name" value="ParB"/>
    <property type="match status" value="1"/>
</dbReference>
<feature type="region of interest" description="Disordered" evidence="1">
    <location>
        <begin position="242"/>
        <end position="277"/>
    </location>
</feature>
<dbReference type="Gene3D" id="3.90.1530.10">
    <property type="entry name" value="Conserved hypothetical protein from pyrococcus furiosus pfu- 392566-001, ParB domain"/>
    <property type="match status" value="1"/>
</dbReference>
<evidence type="ECO:0000259" key="2">
    <source>
        <dbReference type="SMART" id="SM00470"/>
    </source>
</evidence>
<accession>A0ABW2JBQ4</accession>
<feature type="compositionally biased region" description="Low complexity" evidence="1">
    <location>
        <begin position="1"/>
        <end position="18"/>
    </location>
</feature>
<dbReference type="EMBL" id="JBHTCF010000001">
    <property type="protein sequence ID" value="MFC7303448.1"/>
    <property type="molecule type" value="Genomic_DNA"/>
</dbReference>
<dbReference type="InterPro" id="IPR036086">
    <property type="entry name" value="ParB/Sulfiredoxin_sf"/>
</dbReference>
<dbReference type="RefSeq" id="WP_381826563.1">
    <property type="nucleotide sequence ID" value="NZ_JBHTCF010000001.1"/>
</dbReference>
<organism evidence="3 4">
    <name type="scientific">Streptomyces monticola</name>
    <dbReference type="NCBI Taxonomy" id="2666263"/>
    <lineage>
        <taxon>Bacteria</taxon>
        <taxon>Bacillati</taxon>
        <taxon>Actinomycetota</taxon>
        <taxon>Actinomycetes</taxon>
        <taxon>Kitasatosporales</taxon>
        <taxon>Streptomycetaceae</taxon>
        <taxon>Streptomyces</taxon>
    </lineage>
</organism>
<gene>
    <name evidence="3" type="ORF">ACFQVC_04365</name>
</gene>
<feature type="region of interest" description="Disordered" evidence="1">
    <location>
        <begin position="1"/>
        <end position="42"/>
    </location>
</feature>
<reference evidence="4" key="1">
    <citation type="journal article" date="2019" name="Int. J. Syst. Evol. Microbiol.">
        <title>The Global Catalogue of Microorganisms (GCM) 10K type strain sequencing project: providing services to taxonomists for standard genome sequencing and annotation.</title>
        <authorList>
            <consortium name="The Broad Institute Genomics Platform"/>
            <consortium name="The Broad Institute Genome Sequencing Center for Infectious Disease"/>
            <person name="Wu L."/>
            <person name="Ma J."/>
        </authorList>
    </citation>
    <scope>NUCLEOTIDE SEQUENCE [LARGE SCALE GENOMIC DNA]</scope>
    <source>
        <strain evidence="4">SYNS20</strain>
    </source>
</reference>